<accession>A0A0W1AGE1</accession>
<protein>
    <recommendedName>
        <fullName evidence="3">Transposase</fullName>
    </recommendedName>
</protein>
<name>A0A0W1AGE1_9GAMM</name>
<reference evidence="1 2" key="1">
    <citation type="submission" date="2015-11" db="EMBL/GenBank/DDBJ databases">
        <title>Genomic analysis of 38 Legionella species identifies large and diverse effector repertoires.</title>
        <authorList>
            <person name="Burstein D."/>
            <person name="Amaro F."/>
            <person name="Zusman T."/>
            <person name="Lifshitz Z."/>
            <person name="Cohen O."/>
            <person name="Gilbert J.A."/>
            <person name="Pupko T."/>
            <person name="Shuman H.A."/>
            <person name="Segal G."/>
        </authorList>
    </citation>
    <scope>NUCLEOTIDE SEQUENCE [LARGE SCALE GENOMIC DNA]</scope>
    <source>
        <strain evidence="1 2">ATCC 51914</strain>
    </source>
</reference>
<proteinExistence type="predicted"/>
<dbReference type="AlphaFoldDB" id="A0A0W1AGE1"/>
<evidence type="ECO:0000313" key="1">
    <source>
        <dbReference type="EMBL" id="KTD80386.1"/>
    </source>
</evidence>
<dbReference type="Proteomes" id="UP000054729">
    <property type="component" value="Unassembled WGS sequence"/>
</dbReference>
<evidence type="ECO:0008006" key="3">
    <source>
        <dbReference type="Google" id="ProtNLM"/>
    </source>
</evidence>
<keyword evidence="2" id="KW-1185">Reference proteome</keyword>
<organism evidence="1 2">
    <name type="scientific">Legionella waltersii</name>
    <dbReference type="NCBI Taxonomy" id="66969"/>
    <lineage>
        <taxon>Bacteria</taxon>
        <taxon>Pseudomonadati</taxon>
        <taxon>Pseudomonadota</taxon>
        <taxon>Gammaproteobacteria</taxon>
        <taxon>Legionellales</taxon>
        <taxon>Legionellaceae</taxon>
        <taxon>Legionella</taxon>
    </lineage>
</organism>
<dbReference type="PATRIC" id="fig|66969.6.peg.1187"/>
<comment type="caution">
    <text evidence="1">The sequence shown here is derived from an EMBL/GenBank/DDBJ whole genome shotgun (WGS) entry which is preliminary data.</text>
</comment>
<dbReference type="RefSeq" id="WP_157066268.1">
    <property type="nucleotide sequence ID" value="NZ_CAAAIQ010000033.1"/>
</dbReference>
<sequence length="53" mass="6270">MSKRSSRSYDKEFKLNPVKLYLESEHSYRQIEDEIGAPETKLSIITTHTYSVY</sequence>
<dbReference type="EMBL" id="LNZB01000031">
    <property type="protein sequence ID" value="KTD80386.1"/>
    <property type="molecule type" value="Genomic_DNA"/>
</dbReference>
<evidence type="ECO:0000313" key="2">
    <source>
        <dbReference type="Proteomes" id="UP000054729"/>
    </source>
</evidence>
<gene>
    <name evidence="1" type="ORF">Lwal_1083</name>
</gene>
<dbReference type="STRING" id="66969.Lwal_1083"/>